<dbReference type="PANTHER" id="PTHR40018">
    <property type="entry name" value="[PSI+] INDUCTION PROTEIN 2"/>
    <property type="match status" value="1"/>
</dbReference>
<feature type="transmembrane region" description="Helical" evidence="2">
    <location>
        <begin position="31"/>
        <end position="49"/>
    </location>
</feature>
<gene>
    <name evidence="3" type="ORF">EJ05DRAFT_506155</name>
</gene>
<feature type="compositionally biased region" description="Polar residues" evidence="1">
    <location>
        <begin position="256"/>
        <end position="282"/>
    </location>
</feature>
<keyword evidence="4" id="KW-1185">Reference proteome</keyword>
<evidence type="ECO:0000256" key="1">
    <source>
        <dbReference type="SAM" id="MobiDB-lite"/>
    </source>
</evidence>
<keyword evidence="2" id="KW-1133">Transmembrane helix</keyword>
<dbReference type="RefSeq" id="XP_033604875.1">
    <property type="nucleotide sequence ID" value="XM_033747790.1"/>
</dbReference>
<protein>
    <recommendedName>
        <fullName evidence="5">Fibroin-3 related protein</fullName>
    </recommendedName>
</protein>
<feature type="region of interest" description="Disordered" evidence="1">
    <location>
        <begin position="256"/>
        <end position="326"/>
    </location>
</feature>
<evidence type="ECO:0008006" key="5">
    <source>
        <dbReference type="Google" id="ProtNLM"/>
    </source>
</evidence>
<feature type="compositionally biased region" description="Polar residues" evidence="1">
    <location>
        <begin position="217"/>
        <end position="228"/>
    </location>
</feature>
<accession>A0A6A6WJI2</accession>
<keyword evidence="2" id="KW-0472">Membrane</keyword>
<feature type="region of interest" description="Disordered" evidence="1">
    <location>
        <begin position="181"/>
        <end position="240"/>
    </location>
</feature>
<dbReference type="InterPro" id="IPR037504">
    <property type="entry name" value="PSI_induc_2"/>
</dbReference>
<sequence>MSQQDLVNGIKDAPQTFSSWDKCMAKTYCKWPVIVIIIVGALIAISIIWCVARCLCCGAECACCCFKCCAGCCGSGRRKDPDRTAGVLPNSYNTPYQSHPAPSYTPGGGLRSNNDAYEPPQYARFDTPSSKPVNEDALPPMPSWSDAKSHRIEDDSHEDVEMKPLAPNGEYVAAAAPIASPAGRSPVQSPSENGYFTGQQPHQNPYGGGYHAGPYRPQNSRQNTNQSGYGSGHGFRQDASYQNNNAYGQESGVYHNQQQYGGDYSNQNQGYESGQYARQASPYQPPRSPYHGNDDAGYGYQQSPVQPVQQSGWHTRQPMNNGWREV</sequence>
<dbReference type="GO" id="GO:0005886">
    <property type="term" value="C:plasma membrane"/>
    <property type="evidence" value="ECO:0007669"/>
    <property type="project" value="TreeGrafter"/>
</dbReference>
<dbReference type="GO" id="GO:0005935">
    <property type="term" value="C:cellular bud neck"/>
    <property type="evidence" value="ECO:0007669"/>
    <property type="project" value="TreeGrafter"/>
</dbReference>
<dbReference type="EMBL" id="ML996565">
    <property type="protein sequence ID" value="KAF2762424.1"/>
    <property type="molecule type" value="Genomic_DNA"/>
</dbReference>
<evidence type="ECO:0000313" key="3">
    <source>
        <dbReference type="EMBL" id="KAF2762424.1"/>
    </source>
</evidence>
<feature type="compositionally biased region" description="Polar residues" evidence="1">
    <location>
        <begin position="186"/>
        <end position="203"/>
    </location>
</feature>
<feature type="compositionally biased region" description="Low complexity" evidence="1">
    <location>
        <begin position="298"/>
        <end position="312"/>
    </location>
</feature>
<dbReference type="PANTHER" id="PTHR40018:SF1">
    <property type="entry name" value="[PSI+] INDUCTION PROTEIN 2"/>
    <property type="match status" value="1"/>
</dbReference>
<evidence type="ECO:0000256" key="2">
    <source>
        <dbReference type="SAM" id="Phobius"/>
    </source>
</evidence>
<dbReference type="GeneID" id="54488844"/>
<evidence type="ECO:0000313" key="4">
    <source>
        <dbReference type="Proteomes" id="UP000799437"/>
    </source>
</evidence>
<organism evidence="3 4">
    <name type="scientific">Pseudovirgaria hyperparasitica</name>
    <dbReference type="NCBI Taxonomy" id="470096"/>
    <lineage>
        <taxon>Eukaryota</taxon>
        <taxon>Fungi</taxon>
        <taxon>Dikarya</taxon>
        <taxon>Ascomycota</taxon>
        <taxon>Pezizomycotina</taxon>
        <taxon>Dothideomycetes</taxon>
        <taxon>Dothideomycetes incertae sedis</taxon>
        <taxon>Acrospermales</taxon>
        <taxon>Acrospermaceae</taxon>
        <taxon>Pseudovirgaria</taxon>
    </lineage>
</organism>
<keyword evidence="2" id="KW-0812">Transmembrane</keyword>
<feature type="region of interest" description="Disordered" evidence="1">
    <location>
        <begin position="77"/>
        <end position="158"/>
    </location>
</feature>
<dbReference type="OrthoDB" id="5401332at2759"/>
<reference evidence="3" key="1">
    <citation type="journal article" date="2020" name="Stud. Mycol.">
        <title>101 Dothideomycetes genomes: a test case for predicting lifestyles and emergence of pathogens.</title>
        <authorList>
            <person name="Haridas S."/>
            <person name="Albert R."/>
            <person name="Binder M."/>
            <person name="Bloem J."/>
            <person name="Labutti K."/>
            <person name="Salamov A."/>
            <person name="Andreopoulos B."/>
            <person name="Baker S."/>
            <person name="Barry K."/>
            <person name="Bills G."/>
            <person name="Bluhm B."/>
            <person name="Cannon C."/>
            <person name="Castanera R."/>
            <person name="Culley D."/>
            <person name="Daum C."/>
            <person name="Ezra D."/>
            <person name="Gonzalez J."/>
            <person name="Henrissat B."/>
            <person name="Kuo A."/>
            <person name="Liang C."/>
            <person name="Lipzen A."/>
            <person name="Lutzoni F."/>
            <person name="Magnuson J."/>
            <person name="Mondo S."/>
            <person name="Nolan M."/>
            <person name="Ohm R."/>
            <person name="Pangilinan J."/>
            <person name="Park H.-J."/>
            <person name="Ramirez L."/>
            <person name="Alfaro M."/>
            <person name="Sun H."/>
            <person name="Tritt A."/>
            <person name="Yoshinaga Y."/>
            <person name="Zwiers L.-H."/>
            <person name="Turgeon B."/>
            <person name="Goodwin S."/>
            <person name="Spatafora J."/>
            <person name="Crous P."/>
            <person name="Grigoriev I."/>
        </authorList>
    </citation>
    <scope>NUCLEOTIDE SEQUENCE</scope>
    <source>
        <strain evidence="3">CBS 121739</strain>
    </source>
</reference>
<dbReference type="Proteomes" id="UP000799437">
    <property type="component" value="Unassembled WGS sequence"/>
</dbReference>
<name>A0A6A6WJI2_9PEZI</name>
<proteinExistence type="predicted"/>
<dbReference type="AlphaFoldDB" id="A0A6A6WJI2"/>
<feature type="compositionally biased region" description="Basic and acidic residues" evidence="1">
    <location>
        <begin position="147"/>
        <end position="158"/>
    </location>
</feature>